<gene>
    <name evidence="1" type="primary">orf06826</name>
    <name evidence="1" type="ORF">Q903MT_gene6772</name>
</gene>
<keyword evidence="1" id="KW-0496">Mitochondrion</keyword>
<proteinExistence type="predicted"/>
<reference evidence="1" key="1">
    <citation type="submission" date="2019-03" db="EMBL/GenBank/DDBJ databases">
        <title>Largest Complete Mitochondrial Genome of a Gymnosperm, Sitka Spruce (Picea sitchensis), Indicates Complex Physical Structure.</title>
        <authorList>
            <person name="Jackman S.D."/>
            <person name="Coombe L."/>
            <person name="Warren R."/>
            <person name="Kirk H."/>
            <person name="Trinh E."/>
            <person name="McLeod T."/>
            <person name="Pleasance S."/>
            <person name="Pandoh P."/>
            <person name="Zhao Y."/>
            <person name="Coope R."/>
            <person name="Bousquet J."/>
            <person name="Bohlmann J.C."/>
            <person name="Jones S.J.M."/>
            <person name="Birol I."/>
        </authorList>
    </citation>
    <scope>NUCLEOTIDE SEQUENCE</scope>
    <source>
        <strain evidence="1">Q903</strain>
    </source>
</reference>
<evidence type="ECO:0000313" key="1">
    <source>
        <dbReference type="EMBL" id="QHR92724.1"/>
    </source>
</evidence>
<sequence>MPGKLNLDLEDPGILNRLSTVCRGLFLPSLDINMGSQRGFMRGA</sequence>
<geneLocation type="mitochondrion" evidence="1"/>
<name>A0A6B9XXQ0_PICSI</name>
<protein>
    <submittedName>
        <fullName evidence="1">Uncharacterized protein</fullName>
    </submittedName>
</protein>
<dbReference type="EMBL" id="MK697705">
    <property type="protein sequence ID" value="QHR92724.1"/>
    <property type="molecule type" value="Genomic_DNA"/>
</dbReference>
<dbReference type="AlphaFoldDB" id="A0A6B9XXQ0"/>
<organism evidence="1">
    <name type="scientific">Picea sitchensis</name>
    <name type="common">Sitka spruce</name>
    <name type="synonym">Pinus sitchensis</name>
    <dbReference type="NCBI Taxonomy" id="3332"/>
    <lineage>
        <taxon>Eukaryota</taxon>
        <taxon>Viridiplantae</taxon>
        <taxon>Streptophyta</taxon>
        <taxon>Embryophyta</taxon>
        <taxon>Tracheophyta</taxon>
        <taxon>Spermatophyta</taxon>
        <taxon>Pinopsida</taxon>
        <taxon>Pinidae</taxon>
        <taxon>Conifers I</taxon>
        <taxon>Pinales</taxon>
        <taxon>Pinaceae</taxon>
        <taxon>Picea</taxon>
    </lineage>
</organism>
<accession>A0A6B9XXQ0</accession>